<keyword evidence="2" id="KW-1185">Reference proteome</keyword>
<organism evidence="1 2">
    <name type="scientific">Nitrosomonas eutropha</name>
    <dbReference type="NCBI Taxonomy" id="916"/>
    <lineage>
        <taxon>Bacteria</taxon>
        <taxon>Pseudomonadati</taxon>
        <taxon>Pseudomonadota</taxon>
        <taxon>Betaproteobacteria</taxon>
        <taxon>Nitrosomonadales</taxon>
        <taxon>Nitrosomonadaceae</taxon>
        <taxon>Nitrosomonas</taxon>
    </lineage>
</organism>
<reference evidence="1 2" key="1">
    <citation type="submission" date="2018-04" db="EMBL/GenBank/DDBJ databases">
        <title>Active sludge and wastewater microbial communities from Klosterneuburg, Austria.</title>
        <authorList>
            <person name="Wagner M."/>
        </authorList>
    </citation>
    <scope>NUCLEOTIDE SEQUENCE [LARGE SCALE GENOMIC DNA]</scope>
    <source>
        <strain evidence="1 2">Nm 57</strain>
    </source>
</reference>
<proteinExistence type="predicted"/>
<dbReference type="Proteomes" id="UP000247780">
    <property type="component" value="Unassembled WGS sequence"/>
</dbReference>
<name>A0ABX5MBT8_9PROT</name>
<protein>
    <recommendedName>
        <fullName evidence="3">CDP-Glycerol:Poly(Glycerophosphate) glycerophosphotransferase</fullName>
    </recommendedName>
</protein>
<gene>
    <name evidence="1" type="ORF">C8R14_10250</name>
</gene>
<accession>A0ABX5MBT8</accession>
<evidence type="ECO:0000313" key="2">
    <source>
        <dbReference type="Proteomes" id="UP000247780"/>
    </source>
</evidence>
<evidence type="ECO:0000313" key="1">
    <source>
        <dbReference type="EMBL" id="PXV83933.1"/>
    </source>
</evidence>
<dbReference type="SUPFAM" id="SSF53756">
    <property type="entry name" value="UDP-Glycosyltransferase/glycogen phosphorylase"/>
    <property type="match status" value="1"/>
</dbReference>
<dbReference type="RefSeq" id="WP_011633924.1">
    <property type="nucleotide sequence ID" value="NZ_FMTW01000004.1"/>
</dbReference>
<evidence type="ECO:0008006" key="3">
    <source>
        <dbReference type="Google" id="ProtNLM"/>
    </source>
</evidence>
<sequence length="452" mass="51824">MKALFFLRHYNDIDHITPVVSKWSESGHHGDVVLLGHEKFLNDYRIKYLGSLDHVRIAHIRELLSPLEFLQWRLQTFLLIRGVRRIFLIGKLAEVLARKYDARKRDPIWQSTAKQLLKRTFTDTDEGVIVFDWVTSVSPIPIEWIETIVTMAKTKGLGAVSLPHGDSPHANQLIRYHERAIQPNTLYADAKIFDKLVVPNELCAIRFRPFLNNQAIAVLGSPRYCDEWLNKLAKLSPPHQLSTNSDTRLRIVMFLRKREFTTFWEEVNIIVNMIAAFPGVELVIKPHTRGGWRQPLTGSTSLRHLPNVSIAKDSVHSISLMNWANVIIDLATSVVFEAVKAKKPVLAADYLHAGRSALAHFMPETELKCRDDVYKLIDRFLTTGCDNFYIEAHRQRFINEMLHVGGADVLPRYVALLEEQARRMKTEEAGETDKQKESHSVWGQIKALCGFH</sequence>
<comment type="caution">
    <text evidence="1">The sequence shown here is derived from an EMBL/GenBank/DDBJ whole genome shotgun (WGS) entry which is preliminary data.</text>
</comment>
<dbReference type="EMBL" id="QICQ01000002">
    <property type="protein sequence ID" value="PXV83933.1"/>
    <property type="molecule type" value="Genomic_DNA"/>
</dbReference>